<evidence type="ECO:0000313" key="8">
    <source>
        <dbReference type="Proteomes" id="UP000199701"/>
    </source>
</evidence>
<dbReference type="Pfam" id="PF02900">
    <property type="entry name" value="LigB"/>
    <property type="match status" value="1"/>
</dbReference>
<organism evidence="7 8">
    <name type="scientific">[Clostridium] fimetarium</name>
    <dbReference type="NCBI Taxonomy" id="99656"/>
    <lineage>
        <taxon>Bacteria</taxon>
        <taxon>Bacillati</taxon>
        <taxon>Bacillota</taxon>
        <taxon>Clostridia</taxon>
        <taxon>Lachnospirales</taxon>
        <taxon>Lachnospiraceae</taxon>
    </lineage>
</organism>
<dbReference type="PANTHER" id="PTHR30096">
    <property type="entry name" value="4,5-DOPA DIOXYGENASE EXTRADIOL-LIKE PROTEIN"/>
    <property type="match status" value="1"/>
</dbReference>
<keyword evidence="4" id="KW-0862">Zinc</keyword>
<dbReference type="PIRSF" id="PIRSF006157">
    <property type="entry name" value="Doxgns_DODA"/>
    <property type="match status" value="1"/>
</dbReference>
<dbReference type="STRING" id="99656.SAMN05421659_10762"/>
<feature type="domain" description="Extradiol ring-cleavage dioxygenase class III enzyme subunit B" evidence="6">
    <location>
        <begin position="5"/>
        <end position="239"/>
    </location>
</feature>
<dbReference type="Proteomes" id="UP000199701">
    <property type="component" value="Unassembled WGS sequence"/>
</dbReference>
<keyword evidence="8" id="KW-1185">Reference proteome</keyword>
<dbReference type="Gene3D" id="3.40.830.10">
    <property type="entry name" value="LigB-like"/>
    <property type="match status" value="1"/>
</dbReference>
<evidence type="ECO:0000256" key="1">
    <source>
        <dbReference type="ARBA" id="ARBA00001947"/>
    </source>
</evidence>
<accession>A0A1I0Q7M1</accession>
<evidence type="ECO:0000256" key="3">
    <source>
        <dbReference type="ARBA" id="ARBA00022723"/>
    </source>
</evidence>
<proteinExistence type="inferred from homology"/>
<dbReference type="GO" id="GO:0008270">
    <property type="term" value="F:zinc ion binding"/>
    <property type="evidence" value="ECO:0007669"/>
    <property type="project" value="InterPro"/>
</dbReference>
<dbReference type="OrthoDB" id="9790889at2"/>
<keyword evidence="5" id="KW-0560">Oxidoreductase</keyword>
<dbReference type="RefSeq" id="WP_092453612.1">
    <property type="nucleotide sequence ID" value="NZ_FOJI01000007.1"/>
</dbReference>
<keyword evidence="7" id="KW-0223">Dioxygenase</keyword>
<dbReference type="EMBL" id="FOJI01000007">
    <property type="protein sequence ID" value="SEW22901.1"/>
    <property type="molecule type" value="Genomic_DNA"/>
</dbReference>
<protein>
    <submittedName>
        <fullName evidence="7">4,5-DOPA dioxygenase extradiol</fullName>
    </submittedName>
</protein>
<dbReference type="InterPro" id="IPR014436">
    <property type="entry name" value="Extradiol_dOase_DODA"/>
</dbReference>
<keyword evidence="3" id="KW-0479">Metal-binding</keyword>
<dbReference type="CDD" id="cd07363">
    <property type="entry name" value="45_DOPA_Dioxygenase"/>
    <property type="match status" value="1"/>
</dbReference>
<dbReference type="GO" id="GO:0008198">
    <property type="term" value="F:ferrous iron binding"/>
    <property type="evidence" value="ECO:0007669"/>
    <property type="project" value="InterPro"/>
</dbReference>
<evidence type="ECO:0000256" key="4">
    <source>
        <dbReference type="ARBA" id="ARBA00022833"/>
    </source>
</evidence>
<dbReference type="PANTHER" id="PTHR30096:SF0">
    <property type="entry name" value="4,5-DOPA DIOXYGENASE EXTRADIOL-LIKE PROTEIN"/>
    <property type="match status" value="1"/>
</dbReference>
<dbReference type="InterPro" id="IPR004183">
    <property type="entry name" value="Xdiol_dOase_suB"/>
</dbReference>
<sequence>MMPVIFIGHGSPMNAIEENEYTKGWKEIADNIPQPKVILSISAHWVTDGTKVSTVENPKTIHDFYGFPKELYDVEYKAKGSLESAIKTIELLDGIARADDSWGLDHGTWSVLRVMYPNADIPVYQMSIDMNATSKELFEIGKKLKSLRDSDILILGSGNIVHNLGIMDYSMEDGFDLAIEFNDYITKKVEQRDFESIFNYKQLGNAARLSVPTTEHFNPLLYVLGATTDLDKVTIFNKSFMAGSLAMTSFVFSDIEK</sequence>
<dbReference type="NCBIfam" id="NF007914">
    <property type="entry name" value="PRK10628.1"/>
    <property type="match status" value="1"/>
</dbReference>
<name>A0A1I0Q7M1_9FIRM</name>
<evidence type="ECO:0000256" key="2">
    <source>
        <dbReference type="ARBA" id="ARBA00007581"/>
    </source>
</evidence>
<evidence type="ECO:0000259" key="6">
    <source>
        <dbReference type="Pfam" id="PF02900"/>
    </source>
</evidence>
<dbReference type="AlphaFoldDB" id="A0A1I0Q7M1"/>
<comment type="similarity">
    <text evidence="2">Belongs to the DODA-type extradiol aromatic ring-opening dioxygenase family.</text>
</comment>
<comment type="cofactor">
    <cofactor evidence="1">
        <name>Zn(2+)</name>
        <dbReference type="ChEBI" id="CHEBI:29105"/>
    </cofactor>
</comment>
<evidence type="ECO:0000313" key="7">
    <source>
        <dbReference type="EMBL" id="SEW22901.1"/>
    </source>
</evidence>
<dbReference type="GO" id="GO:0016702">
    <property type="term" value="F:oxidoreductase activity, acting on single donors with incorporation of molecular oxygen, incorporation of two atoms of oxygen"/>
    <property type="evidence" value="ECO:0007669"/>
    <property type="project" value="UniProtKB-ARBA"/>
</dbReference>
<reference evidence="7 8" key="1">
    <citation type="submission" date="2016-10" db="EMBL/GenBank/DDBJ databases">
        <authorList>
            <person name="de Groot N.N."/>
        </authorList>
    </citation>
    <scope>NUCLEOTIDE SEQUENCE [LARGE SCALE GENOMIC DNA]</scope>
    <source>
        <strain evidence="7 8">DSM 9179</strain>
    </source>
</reference>
<dbReference type="SUPFAM" id="SSF53213">
    <property type="entry name" value="LigB-like"/>
    <property type="match status" value="1"/>
</dbReference>
<gene>
    <name evidence="7" type="ORF">SAMN05421659_10762</name>
</gene>
<evidence type="ECO:0000256" key="5">
    <source>
        <dbReference type="ARBA" id="ARBA00023002"/>
    </source>
</evidence>